<dbReference type="SFLD" id="SFLDG01140">
    <property type="entry name" value="C2.B:_Phosphomannomutase_and_P"/>
    <property type="match status" value="1"/>
</dbReference>
<dbReference type="NCBIfam" id="TIGR00099">
    <property type="entry name" value="Cof-subfamily"/>
    <property type="match status" value="1"/>
</dbReference>
<dbReference type="Gene3D" id="3.40.50.1000">
    <property type="entry name" value="HAD superfamily/HAD-like"/>
    <property type="match status" value="1"/>
</dbReference>
<dbReference type="Pfam" id="PF08282">
    <property type="entry name" value="Hydrolase_3"/>
    <property type="match status" value="1"/>
</dbReference>
<dbReference type="EMBL" id="CP001739">
    <property type="protein sequence ID" value="ACZ07773.1"/>
    <property type="molecule type" value="Genomic_DNA"/>
</dbReference>
<accession>D1AR85</accession>
<dbReference type="RefSeq" id="WP_012860369.1">
    <property type="nucleotide sequence ID" value="NC_013517.1"/>
</dbReference>
<dbReference type="InterPro" id="IPR000150">
    <property type="entry name" value="Cof"/>
</dbReference>
<dbReference type="SFLD" id="SFLDS00003">
    <property type="entry name" value="Haloacid_Dehalogenase"/>
    <property type="match status" value="1"/>
</dbReference>
<dbReference type="PANTHER" id="PTHR10000:SF53">
    <property type="entry name" value="5-AMINO-6-(5-PHOSPHO-D-RIBITYLAMINO)URACIL PHOSPHATASE YBJI-RELATED"/>
    <property type="match status" value="1"/>
</dbReference>
<dbReference type="GO" id="GO:0005829">
    <property type="term" value="C:cytosol"/>
    <property type="evidence" value="ECO:0007669"/>
    <property type="project" value="TreeGrafter"/>
</dbReference>
<dbReference type="InterPro" id="IPR036412">
    <property type="entry name" value="HAD-like_sf"/>
</dbReference>
<dbReference type="Proteomes" id="UP000000845">
    <property type="component" value="Chromosome"/>
</dbReference>
<dbReference type="Gene3D" id="3.30.1240.10">
    <property type="match status" value="1"/>
</dbReference>
<dbReference type="AlphaFoldDB" id="D1AR85"/>
<dbReference type="KEGG" id="str:Sterm_0905"/>
<dbReference type="CDD" id="cd07518">
    <property type="entry name" value="HAD_YbiV-Like"/>
    <property type="match status" value="1"/>
</dbReference>
<dbReference type="InterPro" id="IPR023214">
    <property type="entry name" value="HAD_sf"/>
</dbReference>
<dbReference type="HOGENOM" id="CLU_044146_5_0_0"/>
<reference evidence="1 2" key="2">
    <citation type="journal article" date="2010" name="Stand. Genomic Sci.">
        <title>Complete genome sequence of Sebaldella termitidis type strain (NCTC 11300).</title>
        <authorList>
            <person name="Harmon-Smith M."/>
            <person name="Celia L."/>
            <person name="Chertkov O."/>
            <person name="Lapidus A."/>
            <person name="Copeland A."/>
            <person name="Glavina Del Rio T."/>
            <person name="Nolan M."/>
            <person name="Lucas S."/>
            <person name="Tice H."/>
            <person name="Cheng J.F."/>
            <person name="Han C."/>
            <person name="Detter J.C."/>
            <person name="Bruce D."/>
            <person name="Goodwin L."/>
            <person name="Pitluck S."/>
            <person name="Pati A."/>
            <person name="Liolios K."/>
            <person name="Ivanova N."/>
            <person name="Mavromatis K."/>
            <person name="Mikhailova N."/>
            <person name="Chen A."/>
            <person name="Palaniappan K."/>
            <person name="Land M."/>
            <person name="Hauser L."/>
            <person name="Chang Y.J."/>
            <person name="Jeffries C.D."/>
            <person name="Brettin T."/>
            <person name="Goker M."/>
            <person name="Beck B."/>
            <person name="Bristow J."/>
            <person name="Eisen J.A."/>
            <person name="Markowitz V."/>
            <person name="Hugenholtz P."/>
            <person name="Kyrpides N.C."/>
            <person name="Klenk H.P."/>
            <person name="Chen F."/>
        </authorList>
    </citation>
    <scope>NUCLEOTIDE SEQUENCE [LARGE SCALE GENOMIC DNA]</scope>
    <source>
        <strain evidence="2">ATCC 33386 / NCTC 11300</strain>
    </source>
</reference>
<dbReference type="PANTHER" id="PTHR10000">
    <property type="entry name" value="PHOSPHOSERINE PHOSPHATASE"/>
    <property type="match status" value="1"/>
</dbReference>
<protein>
    <submittedName>
        <fullName evidence="1">Cof-like hydrolase</fullName>
    </submittedName>
</protein>
<gene>
    <name evidence="1" type="ordered locus">Sterm_0905</name>
</gene>
<dbReference type="GO" id="GO:0000287">
    <property type="term" value="F:magnesium ion binding"/>
    <property type="evidence" value="ECO:0007669"/>
    <property type="project" value="TreeGrafter"/>
</dbReference>
<dbReference type="GO" id="GO:0016791">
    <property type="term" value="F:phosphatase activity"/>
    <property type="evidence" value="ECO:0007669"/>
    <property type="project" value="UniProtKB-ARBA"/>
</dbReference>
<name>D1AR85_SEBTE</name>
<proteinExistence type="predicted"/>
<organism evidence="1 2">
    <name type="scientific">Sebaldella termitidis (strain ATCC 33386 / NCTC 11300)</name>
    <dbReference type="NCBI Taxonomy" id="526218"/>
    <lineage>
        <taxon>Bacteria</taxon>
        <taxon>Fusobacteriati</taxon>
        <taxon>Fusobacteriota</taxon>
        <taxon>Fusobacteriia</taxon>
        <taxon>Fusobacteriales</taxon>
        <taxon>Leptotrichiaceae</taxon>
        <taxon>Sebaldella</taxon>
    </lineage>
</organism>
<dbReference type="InterPro" id="IPR006379">
    <property type="entry name" value="HAD-SF_hydro_IIB"/>
</dbReference>
<dbReference type="NCBIfam" id="TIGR01484">
    <property type="entry name" value="HAD-SF-IIB"/>
    <property type="match status" value="1"/>
</dbReference>
<keyword evidence="2" id="KW-1185">Reference proteome</keyword>
<dbReference type="SUPFAM" id="SSF56784">
    <property type="entry name" value="HAD-like"/>
    <property type="match status" value="1"/>
</dbReference>
<dbReference type="eggNOG" id="COG0561">
    <property type="taxonomic scope" value="Bacteria"/>
</dbReference>
<reference evidence="2" key="1">
    <citation type="submission" date="2009-09" db="EMBL/GenBank/DDBJ databases">
        <title>The complete chromosome of Sebaldella termitidis ATCC 33386.</title>
        <authorList>
            <consortium name="US DOE Joint Genome Institute (JGI-PGF)"/>
            <person name="Lucas S."/>
            <person name="Copeland A."/>
            <person name="Lapidus A."/>
            <person name="Glavina del Rio T."/>
            <person name="Dalin E."/>
            <person name="Tice H."/>
            <person name="Bruce D."/>
            <person name="Goodwin L."/>
            <person name="Pitluck S."/>
            <person name="Kyrpides N."/>
            <person name="Mavromatis K."/>
            <person name="Ivanova N."/>
            <person name="Mikhailova N."/>
            <person name="Sims D."/>
            <person name="Meincke L."/>
            <person name="Brettin T."/>
            <person name="Detter J.C."/>
            <person name="Han C."/>
            <person name="Larimer F."/>
            <person name="Land M."/>
            <person name="Hauser L."/>
            <person name="Markowitz V."/>
            <person name="Cheng J.F."/>
            <person name="Hugenholtz P."/>
            <person name="Woyke T."/>
            <person name="Wu D."/>
            <person name="Eisen J.A."/>
        </authorList>
    </citation>
    <scope>NUCLEOTIDE SEQUENCE [LARGE SCALE GENOMIC DNA]</scope>
    <source>
        <strain evidence="2">ATCC 33386 / NCTC 11300</strain>
    </source>
</reference>
<dbReference type="STRING" id="526218.Sterm_0905"/>
<evidence type="ECO:0000313" key="2">
    <source>
        <dbReference type="Proteomes" id="UP000000845"/>
    </source>
</evidence>
<evidence type="ECO:0000313" key="1">
    <source>
        <dbReference type="EMBL" id="ACZ07773.1"/>
    </source>
</evidence>
<sequence>MGIKLIAVDMDGTFLSEAGNYDRERFKKQYIKMKEKDIKFVVASGNQYYQLHSFFPEFADELTYVAENGAYIVSKGIELFAAEIPRKETEAIIDKISEMSAVNMVVCGKKSAYVKMETSDEFFNYANRYYHKLLRTADIKSADDQIFKFALNCPVEMVKEVQKELNNLIGHILIPTASGHGDIDLILPGINKAHGLTVLQEKWGISKDEILAFGDSGNDIEMLAHAYYSYAMENGSEEVKKTARFTAPSNNENGVLEIIDKYI</sequence>
<keyword evidence="1" id="KW-0378">Hydrolase</keyword>
<dbReference type="SFLD" id="SFLDG01144">
    <property type="entry name" value="C2.B.4:_PGP_Like"/>
    <property type="match status" value="1"/>
</dbReference>
<dbReference type="PROSITE" id="PS01229">
    <property type="entry name" value="COF_2"/>
    <property type="match status" value="1"/>
</dbReference>